<proteinExistence type="predicted"/>
<dbReference type="AlphaFoldDB" id="A0A2T0VAH6"/>
<dbReference type="EMBL" id="PVTL01000007">
    <property type="protein sequence ID" value="PRY67164.1"/>
    <property type="molecule type" value="Genomic_DNA"/>
</dbReference>
<gene>
    <name evidence="1" type="ORF">B0I08_10757</name>
</gene>
<comment type="caution">
    <text evidence="1">The sequence shown here is derived from an EMBL/GenBank/DDBJ whole genome shotgun (WGS) entry which is preliminary data.</text>
</comment>
<sequence length="76" mass="8242">MTEAKSADREPSNVSAATAVQPRVIPLEADLDRAIKPFQASAGKKCYVIFDKGPPAVLTEVPCDDIVIVDQRLKFV</sequence>
<evidence type="ECO:0000313" key="2">
    <source>
        <dbReference type="Proteomes" id="UP000237983"/>
    </source>
</evidence>
<dbReference type="Proteomes" id="UP000237983">
    <property type="component" value="Unassembled WGS sequence"/>
</dbReference>
<dbReference type="RefSeq" id="WP_106213655.1">
    <property type="nucleotide sequence ID" value="NZ_PVTL01000007.1"/>
</dbReference>
<accession>A0A2T0VAH6</accession>
<organism evidence="1 2">
    <name type="scientific">Glaciihabitans tibetensis</name>
    <dbReference type="NCBI Taxonomy" id="1266600"/>
    <lineage>
        <taxon>Bacteria</taxon>
        <taxon>Bacillati</taxon>
        <taxon>Actinomycetota</taxon>
        <taxon>Actinomycetes</taxon>
        <taxon>Micrococcales</taxon>
        <taxon>Microbacteriaceae</taxon>
        <taxon>Glaciihabitans</taxon>
    </lineage>
</organism>
<evidence type="ECO:0000313" key="1">
    <source>
        <dbReference type="EMBL" id="PRY67164.1"/>
    </source>
</evidence>
<name>A0A2T0VAH6_9MICO</name>
<reference evidence="1 2" key="1">
    <citation type="submission" date="2018-03" db="EMBL/GenBank/DDBJ databases">
        <title>Genomic Encyclopedia of Type Strains, Phase III (KMG-III): the genomes of soil and plant-associated and newly described type strains.</title>
        <authorList>
            <person name="Whitman W."/>
        </authorList>
    </citation>
    <scope>NUCLEOTIDE SEQUENCE [LARGE SCALE GENOMIC DNA]</scope>
    <source>
        <strain evidence="1 2">CGMCC 1.12484</strain>
    </source>
</reference>
<keyword evidence="2" id="KW-1185">Reference proteome</keyword>
<protein>
    <submittedName>
        <fullName evidence="1">Uncharacterized protein</fullName>
    </submittedName>
</protein>